<proteinExistence type="predicted"/>
<dbReference type="PROSITE" id="PS51257">
    <property type="entry name" value="PROKAR_LIPOPROTEIN"/>
    <property type="match status" value="1"/>
</dbReference>
<reference evidence="2" key="1">
    <citation type="submission" date="2022-11" db="EMBL/GenBank/DDBJ databases">
        <title>Chromosome-level genome of Pogonophryne albipinna.</title>
        <authorList>
            <person name="Jo E."/>
        </authorList>
    </citation>
    <scope>NUCLEOTIDE SEQUENCE</scope>
    <source>
        <strain evidence="2">SGF0006</strain>
        <tissue evidence="2">Muscle</tissue>
    </source>
</reference>
<keyword evidence="1" id="KW-0812">Transmembrane</keyword>
<evidence type="ECO:0000313" key="3">
    <source>
        <dbReference type="Proteomes" id="UP001219934"/>
    </source>
</evidence>
<comment type="caution">
    <text evidence="2">The sequence shown here is derived from an EMBL/GenBank/DDBJ whole genome shotgun (WGS) entry which is preliminary data.</text>
</comment>
<sequence>MQADRGRALHRDKRTRYLAVIVVQNVLVTACLVVTLYLFWVVQNQEASEDNVHIQFNPITAKQDLTFFSFSIIPFSISHPSVSSGNRTAQFGKVKNSNMMSLADGKNDAIYIKCTGPYVLYMKVCYKSMDGTKTGGVMELQVLGRAVSSFSLHTSDKNCSGLHSTAYLSEKDEASLHLYPKEGFRFERMTVGLSYLLGSRCEY</sequence>
<name>A0AAD6BHG5_9TELE</name>
<keyword evidence="1" id="KW-0472">Membrane</keyword>
<keyword evidence="1" id="KW-1133">Transmembrane helix</keyword>
<gene>
    <name evidence="2" type="ORF">JOQ06_005446</name>
</gene>
<evidence type="ECO:0000256" key="1">
    <source>
        <dbReference type="SAM" id="Phobius"/>
    </source>
</evidence>
<evidence type="ECO:0000313" key="2">
    <source>
        <dbReference type="EMBL" id="KAJ4942934.1"/>
    </source>
</evidence>
<feature type="transmembrane region" description="Helical" evidence="1">
    <location>
        <begin position="17"/>
        <end position="40"/>
    </location>
</feature>
<accession>A0AAD6BHG5</accession>
<dbReference type="Proteomes" id="UP001219934">
    <property type="component" value="Unassembled WGS sequence"/>
</dbReference>
<dbReference type="EMBL" id="JAPTMU010000005">
    <property type="protein sequence ID" value="KAJ4942934.1"/>
    <property type="molecule type" value="Genomic_DNA"/>
</dbReference>
<organism evidence="2 3">
    <name type="scientific">Pogonophryne albipinna</name>
    <dbReference type="NCBI Taxonomy" id="1090488"/>
    <lineage>
        <taxon>Eukaryota</taxon>
        <taxon>Metazoa</taxon>
        <taxon>Chordata</taxon>
        <taxon>Craniata</taxon>
        <taxon>Vertebrata</taxon>
        <taxon>Euteleostomi</taxon>
        <taxon>Actinopterygii</taxon>
        <taxon>Neopterygii</taxon>
        <taxon>Teleostei</taxon>
        <taxon>Neoteleostei</taxon>
        <taxon>Acanthomorphata</taxon>
        <taxon>Eupercaria</taxon>
        <taxon>Perciformes</taxon>
        <taxon>Notothenioidei</taxon>
        <taxon>Pogonophryne</taxon>
    </lineage>
</organism>
<keyword evidence="3" id="KW-1185">Reference proteome</keyword>
<protein>
    <submittedName>
        <fullName evidence="2">Uncharacterized protein</fullName>
    </submittedName>
</protein>
<dbReference type="AlphaFoldDB" id="A0AAD6BHG5"/>